<sequence>MKSYSSREVIKILEQNGWYLKRIVGDHYQYTDGHRLITTKHPVKDLGIKNLKSIEKQTGIKFN</sequence>
<dbReference type="Proteomes" id="UP000662904">
    <property type="component" value="Chromosome"/>
</dbReference>
<dbReference type="RefSeq" id="WP_206708224.1">
    <property type="nucleotide sequence ID" value="NZ_CP059066.1"/>
</dbReference>
<dbReference type="GO" id="GO:0016787">
    <property type="term" value="F:hydrolase activity"/>
    <property type="evidence" value="ECO:0007669"/>
    <property type="project" value="UniProtKB-KW"/>
</dbReference>
<dbReference type="Pfam" id="PF07927">
    <property type="entry name" value="HicA_toxin"/>
    <property type="match status" value="1"/>
</dbReference>
<dbReference type="SUPFAM" id="SSF54786">
    <property type="entry name" value="YcfA/nrd intein domain"/>
    <property type="match status" value="1"/>
</dbReference>
<reference evidence="8" key="1">
    <citation type="submission" date="2020-07" db="EMBL/GenBank/DDBJ databases">
        <title>Koleobacter methoxysyntrophicus gen. nov., sp. nov., a novel anaerobic bacterium isolated from deep subsurface oil field and proposal of Koleobacterales ord. nov. in the phylum Firmicutes.</title>
        <authorList>
            <person name="Sakamoto S."/>
            <person name="Tamaki H."/>
        </authorList>
    </citation>
    <scope>NUCLEOTIDE SEQUENCE</scope>
    <source>
        <strain evidence="8">NRmbB1</strain>
    </source>
</reference>
<gene>
    <name evidence="8" type="ORF">H0A61_00303</name>
</gene>
<keyword evidence="7" id="KW-0346">Stress response</keyword>
<keyword evidence="6" id="KW-0694">RNA-binding</keyword>
<accession>A0A8A0RJV9</accession>
<evidence type="ECO:0000256" key="3">
    <source>
        <dbReference type="ARBA" id="ARBA00022722"/>
    </source>
</evidence>
<keyword evidence="4" id="KW-0255">Endonuclease</keyword>
<dbReference type="GO" id="GO:0004519">
    <property type="term" value="F:endonuclease activity"/>
    <property type="evidence" value="ECO:0007669"/>
    <property type="project" value="UniProtKB-KW"/>
</dbReference>
<keyword evidence="3" id="KW-0540">Nuclease</keyword>
<evidence type="ECO:0000313" key="8">
    <source>
        <dbReference type="EMBL" id="QSQ07984.1"/>
    </source>
</evidence>
<evidence type="ECO:0000256" key="5">
    <source>
        <dbReference type="ARBA" id="ARBA00022801"/>
    </source>
</evidence>
<evidence type="ECO:0008006" key="10">
    <source>
        <dbReference type="Google" id="ProtNLM"/>
    </source>
</evidence>
<evidence type="ECO:0000256" key="4">
    <source>
        <dbReference type="ARBA" id="ARBA00022759"/>
    </source>
</evidence>
<evidence type="ECO:0000256" key="2">
    <source>
        <dbReference type="ARBA" id="ARBA00022649"/>
    </source>
</evidence>
<protein>
    <recommendedName>
        <fullName evidence="10">YcfA-like protein</fullName>
    </recommendedName>
</protein>
<name>A0A8A0RJV9_9FIRM</name>
<dbReference type="InterPro" id="IPR038570">
    <property type="entry name" value="HicA_sf"/>
</dbReference>
<evidence type="ECO:0000256" key="1">
    <source>
        <dbReference type="ARBA" id="ARBA00006620"/>
    </source>
</evidence>
<dbReference type="GO" id="GO:0003729">
    <property type="term" value="F:mRNA binding"/>
    <property type="evidence" value="ECO:0007669"/>
    <property type="project" value="InterPro"/>
</dbReference>
<keyword evidence="2" id="KW-1277">Toxin-antitoxin system</keyword>
<comment type="similarity">
    <text evidence="1">Belongs to the HicA mRNA interferase family.</text>
</comment>
<proteinExistence type="inferred from homology"/>
<evidence type="ECO:0000256" key="7">
    <source>
        <dbReference type="ARBA" id="ARBA00023016"/>
    </source>
</evidence>
<evidence type="ECO:0000256" key="6">
    <source>
        <dbReference type="ARBA" id="ARBA00022884"/>
    </source>
</evidence>
<dbReference type="InterPro" id="IPR012933">
    <property type="entry name" value="HicA_mRNA_interferase"/>
</dbReference>
<organism evidence="8 9">
    <name type="scientific">Koleobacter methoxysyntrophicus</name>
    <dbReference type="NCBI Taxonomy" id="2751313"/>
    <lineage>
        <taxon>Bacteria</taxon>
        <taxon>Bacillati</taxon>
        <taxon>Bacillota</taxon>
        <taxon>Clostridia</taxon>
        <taxon>Koleobacterales</taxon>
        <taxon>Koleobacteraceae</taxon>
        <taxon>Koleobacter</taxon>
    </lineage>
</organism>
<dbReference type="EMBL" id="CP059066">
    <property type="protein sequence ID" value="QSQ07984.1"/>
    <property type="molecule type" value="Genomic_DNA"/>
</dbReference>
<keyword evidence="5" id="KW-0378">Hydrolase</keyword>
<evidence type="ECO:0000313" key="9">
    <source>
        <dbReference type="Proteomes" id="UP000662904"/>
    </source>
</evidence>
<keyword evidence="9" id="KW-1185">Reference proteome</keyword>
<dbReference type="KEGG" id="kme:H0A61_00303"/>
<dbReference type="Gene3D" id="3.30.920.30">
    <property type="entry name" value="Hypothetical protein"/>
    <property type="match status" value="1"/>
</dbReference>
<dbReference type="AlphaFoldDB" id="A0A8A0RJV9"/>